<reference evidence="4 5" key="1">
    <citation type="submission" date="2020-07" db="EMBL/GenBank/DDBJ databases">
        <title>Vallitalea guaymasensis genome.</title>
        <authorList>
            <person name="Postec A."/>
        </authorList>
    </citation>
    <scope>NUCLEOTIDE SEQUENCE [LARGE SCALE GENOMIC DNA]</scope>
    <source>
        <strain evidence="4 5">Ra1766G1</strain>
    </source>
</reference>
<evidence type="ECO:0000259" key="3">
    <source>
        <dbReference type="Pfam" id="PF02769"/>
    </source>
</evidence>
<dbReference type="GO" id="GO:0051604">
    <property type="term" value="P:protein maturation"/>
    <property type="evidence" value="ECO:0007669"/>
    <property type="project" value="TreeGrafter"/>
</dbReference>
<dbReference type="InterPro" id="IPR010918">
    <property type="entry name" value="PurM-like_C_dom"/>
</dbReference>
<feature type="domain" description="PurM-like C-terminal" evidence="3">
    <location>
        <begin position="160"/>
        <end position="308"/>
    </location>
</feature>
<dbReference type="Proteomes" id="UP000677305">
    <property type="component" value="Chromosome"/>
</dbReference>
<dbReference type="Gene3D" id="3.90.650.10">
    <property type="entry name" value="PurM-like C-terminal domain"/>
    <property type="match status" value="1"/>
</dbReference>
<dbReference type="AlphaFoldDB" id="A0A8J8SF06"/>
<dbReference type="EMBL" id="CP058561">
    <property type="protein sequence ID" value="QUH32095.1"/>
    <property type="molecule type" value="Genomic_DNA"/>
</dbReference>
<name>A0A8J8SF06_9FIRM</name>
<dbReference type="Gene3D" id="3.30.1330.10">
    <property type="entry name" value="PurM-like, N-terminal domain"/>
    <property type="match status" value="1"/>
</dbReference>
<evidence type="ECO:0000259" key="2">
    <source>
        <dbReference type="Pfam" id="PF00586"/>
    </source>
</evidence>
<dbReference type="NCBIfam" id="TIGR02124">
    <property type="entry name" value="hypE"/>
    <property type="match status" value="1"/>
</dbReference>
<feature type="domain" description="PurM-like N-terminal" evidence="2">
    <location>
        <begin position="36"/>
        <end position="148"/>
    </location>
</feature>
<dbReference type="PANTHER" id="PTHR30303">
    <property type="entry name" value="HYDROGENASE ISOENZYMES FORMATION PROTEIN HYPE"/>
    <property type="match status" value="1"/>
</dbReference>
<dbReference type="PANTHER" id="PTHR30303:SF0">
    <property type="entry name" value="CARBAMOYL DEHYDRATASE HYPE"/>
    <property type="match status" value="1"/>
</dbReference>
<dbReference type="SUPFAM" id="SSF56042">
    <property type="entry name" value="PurM C-terminal domain-like"/>
    <property type="match status" value="1"/>
</dbReference>
<dbReference type="InterPro" id="IPR016188">
    <property type="entry name" value="PurM-like_N"/>
</dbReference>
<evidence type="ECO:0000313" key="4">
    <source>
        <dbReference type="EMBL" id="QUH32095.1"/>
    </source>
</evidence>
<sequence length="333" mass="36204">MCKTIQLRHGDGGIHTSKLINDIFYRYFGNPILLKGRDSAIFEMSKGRLAYSTDSFVVKPIFFKGGNIGKLAACGTINDLTVSGAKPLYLSAGFIIEEGFDIGQLERIVSSMQEVCSKTNTLVVTGDTKVLDRGSVDGIFINTSGIGSIYDNYNPDPIGIGDEIIITGGIGEHGTAIAIRRYDLNIQGNIKSDCDSLTNILVGIKKFLPHVKMMRDPTRGGMATSLNEIAEEQGIEILLEEDSIPIADEVKGVTEILGLDPYYLACEGRMILISEKGYGEKIVKTINKLENGKDAVLIGRVVDKSKGIVCLRTTIGGKRRLYALSNSMLPRIC</sequence>
<dbReference type="InterPro" id="IPR036676">
    <property type="entry name" value="PurM-like_C_sf"/>
</dbReference>
<dbReference type="Pfam" id="PF02769">
    <property type="entry name" value="AIRS_C"/>
    <property type="match status" value="1"/>
</dbReference>
<keyword evidence="5" id="KW-1185">Reference proteome</keyword>
<proteinExistence type="inferred from homology"/>
<dbReference type="KEGG" id="vgu:HYG85_21585"/>
<evidence type="ECO:0000313" key="5">
    <source>
        <dbReference type="Proteomes" id="UP000677305"/>
    </source>
</evidence>
<evidence type="ECO:0000256" key="1">
    <source>
        <dbReference type="ARBA" id="ARBA00006243"/>
    </source>
</evidence>
<protein>
    <submittedName>
        <fullName evidence="4">Hydrogenase expression/formation protein HypE</fullName>
    </submittedName>
</protein>
<dbReference type="InterPro" id="IPR011854">
    <property type="entry name" value="HypE"/>
</dbReference>
<dbReference type="SUPFAM" id="SSF55326">
    <property type="entry name" value="PurM N-terminal domain-like"/>
    <property type="match status" value="1"/>
</dbReference>
<dbReference type="Pfam" id="PF00586">
    <property type="entry name" value="AIRS"/>
    <property type="match status" value="1"/>
</dbReference>
<dbReference type="CDD" id="cd02197">
    <property type="entry name" value="HypE"/>
    <property type="match status" value="1"/>
</dbReference>
<organism evidence="4 5">
    <name type="scientific">Vallitalea guaymasensis</name>
    <dbReference type="NCBI Taxonomy" id="1185412"/>
    <lineage>
        <taxon>Bacteria</taxon>
        <taxon>Bacillati</taxon>
        <taxon>Bacillota</taxon>
        <taxon>Clostridia</taxon>
        <taxon>Lachnospirales</taxon>
        <taxon>Vallitaleaceae</taxon>
        <taxon>Vallitalea</taxon>
    </lineage>
</organism>
<accession>A0A8J8SF06</accession>
<gene>
    <name evidence="4" type="primary">hypE</name>
    <name evidence="4" type="ORF">HYG85_21585</name>
</gene>
<dbReference type="InterPro" id="IPR036921">
    <property type="entry name" value="PurM-like_N_sf"/>
</dbReference>
<comment type="similarity">
    <text evidence="1">Belongs to the HypE family.</text>
</comment>
<dbReference type="PIRSF" id="PIRSF005644">
    <property type="entry name" value="Hdrgns_mtr_HypE"/>
    <property type="match status" value="1"/>
</dbReference>